<evidence type="ECO:0000313" key="1">
    <source>
        <dbReference type="EMBL" id="GIO49937.1"/>
    </source>
</evidence>
<protein>
    <submittedName>
        <fullName evidence="1">Uncharacterized protein</fullName>
    </submittedName>
</protein>
<dbReference type="EMBL" id="BORT01000026">
    <property type="protein sequence ID" value="GIO49937.1"/>
    <property type="molecule type" value="Genomic_DNA"/>
</dbReference>
<keyword evidence="2" id="KW-1185">Reference proteome</keyword>
<dbReference type="AlphaFoldDB" id="A0A919YEW9"/>
<comment type="caution">
    <text evidence="1">The sequence shown here is derived from an EMBL/GenBank/DDBJ whole genome shotgun (WGS) entry which is preliminary data.</text>
</comment>
<organism evidence="1 2">
    <name type="scientific">Paenibacillus azoreducens</name>
    <dbReference type="NCBI Taxonomy" id="116718"/>
    <lineage>
        <taxon>Bacteria</taxon>
        <taxon>Bacillati</taxon>
        <taxon>Bacillota</taxon>
        <taxon>Bacilli</taxon>
        <taxon>Bacillales</taxon>
        <taxon>Paenibacillaceae</taxon>
        <taxon>Paenibacillus</taxon>
    </lineage>
</organism>
<name>A0A919YEW9_9BACL</name>
<dbReference type="Proteomes" id="UP000682811">
    <property type="component" value="Unassembled WGS sequence"/>
</dbReference>
<proteinExistence type="predicted"/>
<gene>
    <name evidence="1" type="ORF">J34TS1_47020</name>
</gene>
<evidence type="ECO:0000313" key="2">
    <source>
        <dbReference type="Proteomes" id="UP000682811"/>
    </source>
</evidence>
<dbReference type="RefSeq" id="WP_212980275.1">
    <property type="nucleotide sequence ID" value="NZ_AP025343.1"/>
</dbReference>
<accession>A0A919YEW9</accession>
<sequence length="96" mass="11779">MLAYRCNDDVTVITETVNEQDVEFHLRLLQTEPYLQHLKEIRHYFEENDIYTDVLFYIYKNHEYGAIVRQAYYVDFVLQLMKYGFLRSVEWKDEKA</sequence>
<reference evidence="1 2" key="1">
    <citation type="submission" date="2021-03" db="EMBL/GenBank/DDBJ databases">
        <title>Antimicrobial resistance genes in bacteria isolated from Japanese honey, and their potential for conferring macrolide and lincosamide resistance in the American foulbrood pathogen Paenibacillus larvae.</title>
        <authorList>
            <person name="Okamoto M."/>
            <person name="Kumagai M."/>
            <person name="Kanamori H."/>
            <person name="Takamatsu D."/>
        </authorList>
    </citation>
    <scope>NUCLEOTIDE SEQUENCE [LARGE SCALE GENOMIC DNA]</scope>
    <source>
        <strain evidence="1 2">J34TS1</strain>
    </source>
</reference>